<keyword evidence="1" id="KW-0677">Repeat</keyword>
<feature type="region of interest" description="Disordered" evidence="6">
    <location>
        <begin position="891"/>
        <end position="911"/>
    </location>
</feature>
<protein>
    <recommendedName>
        <fullName evidence="9">DELLA protein</fullName>
    </recommendedName>
</protein>
<comment type="caution">
    <text evidence="5">Lacks conserved residue(s) required for the propagation of feature annotation.</text>
</comment>
<feature type="repeat" description="PPR" evidence="4">
    <location>
        <begin position="246"/>
        <end position="280"/>
    </location>
</feature>
<feature type="repeat" description="PPR" evidence="4">
    <location>
        <begin position="442"/>
        <end position="476"/>
    </location>
</feature>
<evidence type="ECO:0000256" key="4">
    <source>
        <dbReference type="PROSITE-ProRule" id="PRU00708"/>
    </source>
</evidence>
<evidence type="ECO:0000256" key="6">
    <source>
        <dbReference type="SAM" id="MobiDB-lite"/>
    </source>
</evidence>
<dbReference type="FunFam" id="1.25.40.10:FF:000090">
    <property type="entry name" value="Pentatricopeptide repeat-containing protein, chloroplastic"/>
    <property type="match status" value="1"/>
</dbReference>
<name>A0A8X8W2J6_SALSN</name>
<dbReference type="Pfam" id="PF03514">
    <property type="entry name" value="GRAS"/>
    <property type="match status" value="1"/>
</dbReference>
<evidence type="ECO:0008006" key="9">
    <source>
        <dbReference type="Google" id="ProtNLM"/>
    </source>
</evidence>
<dbReference type="Pfam" id="PF20431">
    <property type="entry name" value="E_motif"/>
    <property type="match status" value="1"/>
</dbReference>
<keyword evidence="2" id="KW-0805">Transcription regulation</keyword>
<dbReference type="InterPro" id="IPR046960">
    <property type="entry name" value="PPR_At4g14850-like_plant"/>
</dbReference>
<evidence type="ECO:0000256" key="5">
    <source>
        <dbReference type="PROSITE-ProRule" id="PRU01191"/>
    </source>
</evidence>
<dbReference type="PROSITE" id="PS50985">
    <property type="entry name" value="GRAS"/>
    <property type="match status" value="1"/>
</dbReference>
<evidence type="ECO:0000313" key="8">
    <source>
        <dbReference type="Proteomes" id="UP000298416"/>
    </source>
</evidence>
<evidence type="ECO:0000256" key="1">
    <source>
        <dbReference type="ARBA" id="ARBA00022737"/>
    </source>
</evidence>
<feature type="compositionally biased region" description="Low complexity" evidence="6">
    <location>
        <begin position="891"/>
        <end position="907"/>
    </location>
</feature>
<keyword evidence="3" id="KW-0804">Transcription</keyword>
<reference evidence="7" key="1">
    <citation type="submission" date="2018-01" db="EMBL/GenBank/DDBJ databases">
        <authorList>
            <person name="Mao J.F."/>
        </authorList>
    </citation>
    <scope>NUCLEOTIDE SEQUENCE</scope>
    <source>
        <strain evidence="7">Huo1</strain>
        <tissue evidence="7">Leaf</tissue>
    </source>
</reference>
<dbReference type="Pfam" id="PF13041">
    <property type="entry name" value="PPR_2"/>
    <property type="match status" value="2"/>
</dbReference>
<reference evidence="7" key="2">
    <citation type="submission" date="2020-08" db="EMBL/GenBank/DDBJ databases">
        <title>Plant Genome Project.</title>
        <authorList>
            <person name="Zhang R.-G."/>
        </authorList>
    </citation>
    <scope>NUCLEOTIDE SEQUENCE</scope>
    <source>
        <strain evidence="7">Huo1</strain>
        <tissue evidence="7">Leaf</tissue>
    </source>
</reference>
<dbReference type="PANTHER" id="PTHR47926">
    <property type="entry name" value="PENTATRICOPEPTIDE REPEAT-CONTAINING PROTEIN"/>
    <property type="match status" value="1"/>
</dbReference>
<comment type="caution">
    <text evidence="7">The sequence shown here is derived from an EMBL/GenBank/DDBJ whole genome shotgun (WGS) entry which is preliminary data.</text>
</comment>
<evidence type="ECO:0000313" key="7">
    <source>
        <dbReference type="EMBL" id="KAG6386808.1"/>
    </source>
</evidence>
<dbReference type="Proteomes" id="UP000298416">
    <property type="component" value="Unassembled WGS sequence"/>
</dbReference>
<comment type="similarity">
    <text evidence="5">Belongs to the GRAS family.</text>
</comment>
<feature type="repeat" description="PPR" evidence="4">
    <location>
        <begin position="543"/>
        <end position="577"/>
    </location>
</feature>
<gene>
    <name evidence="7" type="ORF">SASPL_151984</name>
</gene>
<dbReference type="InterPro" id="IPR011990">
    <property type="entry name" value="TPR-like_helical_dom_sf"/>
</dbReference>
<accession>A0A8X8W2J6</accession>
<dbReference type="NCBIfam" id="TIGR00756">
    <property type="entry name" value="PPR"/>
    <property type="match status" value="5"/>
</dbReference>
<dbReference type="Pfam" id="PF01535">
    <property type="entry name" value="PPR"/>
    <property type="match status" value="5"/>
</dbReference>
<proteinExistence type="inferred from homology"/>
<feature type="repeat" description="PPR" evidence="4">
    <location>
        <begin position="113"/>
        <end position="147"/>
    </location>
</feature>
<evidence type="ECO:0000256" key="2">
    <source>
        <dbReference type="ARBA" id="ARBA00023015"/>
    </source>
</evidence>
<dbReference type="GO" id="GO:0003723">
    <property type="term" value="F:RNA binding"/>
    <property type="evidence" value="ECO:0007669"/>
    <property type="project" value="InterPro"/>
</dbReference>
<dbReference type="Gene3D" id="1.25.40.10">
    <property type="entry name" value="Tetratricopeptide repeat domain"/>
    <property type="match status" value="6"/>
</dbReference>
<organism evidence="7">
    <name type="scientific">Salvia splendens</name>
    <name type="common">Scarlet sage</name>
    <dbReference type="NCBI Taxonomy" id="180675"/>
    <lineage>
        <taxon>Eukaryota</taxon>
        <taxon>Viridiplantae</taxon>
        <taxon>Streptophyta</taxon>
        <taxon>Embryophyta</taxon>
        <taxon>Tracheophyta</taxon>
        <taxon>Spermatophyta</taxon>
        <taxon>Magnoliopsida</taxon>
        <taxon>eudicotyledons</taxon>
        <taxon>Gunneridae</taxon>
        <taxon>Pentapetalae</taxon>
        <taxon>asterids</taxon>
        <taxon>lamiids</taxon>
        <taxon>Lamiales</taxon>
        <taxon>Lamiaceae</taxon>
        <taxon>Nepetoideae</taxon>
        <taxon>Mentheae</taxon>
        <taxon>Salviinae</taxon>
        <taxon>Salvia</taxon>
        <taxon>Salvia subgen. Calosphace</taxon>
        <taxon>core Calosphace</taxon>
    </lineage>
</organism>
<dbReference type="InterPro" id="IPR002885">
    <property type="entry name" value="PPR_rpt"/>
</dbReference>
<dbReference type="GO" id="GO:0009451">
    <property type="term" value="P:RNA modification"/>
    <property type="evidence" value="ECO:0007669"/>
    <property type="project" value="InterPro"/>
</dbReference>
<dbReference type="PROSITE" id="PS51375">
    <property type="entry name" value="PPR"/>
    <property type="match status" value="5"/>
</dbReference>
<feature type="repeat" description="PPR" evidence="4">
    <location>
        <begin position="344"/>
        <end position="378"/>
    </location>
</feature>
<feature type="region of interest" description="SAW" evidence="5">
    <location>
        <begin position="1283"/>
        <end position="1359"/>
    </location>
</feature>
<keyword evidence="8" id="KW-1185">Reference proteome</keyword>
<dbReference type="InterPro" id="IPR046848">
    <property type="entry name" value="E_motif"/>
</dbReference>
<feature type="short sequence motif" description="VHIID" evidence="5">
    <location>
        <begin position="1088"/>
        <end position="1092"/>
    </location>
</feature>
<sequence length="1361" mass="151534">MGVLVDNSVPELIKLNCSLKNLVHAHRFSDALHLFQQIHSLRHLKPDHYTLSTALTACANSREIRVGAQLHNHCIKSGLRSFSHVANTLLALYAKLRDLVSVKRVYTDISEPDVYSHTTLLSACTKLGEVDYARMVFDKIPERNVEVWNAMITGCAENGLDGLAFDFFRRMRILDVKADNYAFASVVSLCTVVKLEFGRQLHCLVLKNGFLRKASVGNSLVTMYFKCESAGDACEIFEEIGREVGDEIAYNAVISGLVSMERDEEALLMFKDMQTVGLKPTELTFVSVMGACFNSEIATQVHGQAIKMSFGDSTKVNNAAISMYSNCGELAAACLVFRALEGKDVVSWNAIIASYTQESLNGDAISTYLQMQRNCVEPDEFTIGSLLANLDSVEVVEMIQAVLVKRALIHRVEVANALLSALSRNSAIEKAHEIFCQMHSRNVISWNAMISGFLLNGLPEEGLQQFLELLELGLKPNHYTLSLVLSICSSISDLLHGKEVHAYLLKLGYFVHTLLGNALIALYSKSGALNWSLKVFRSMTNRDVVSWNSVISAHALHGEGKEAIKWFEAMQCSSTVRPDKATFTAVLSACSHAGLVADGIRIFNLMVEGYGIDPEMHHFSCVVDLLGRAGFLDVAERLIKDAGSDIDPSVWWTLLSSCAAYGHLHLGNIVAKFLLETGHDDDPSLYILLSNLHSNAGKWEEAASFREVMKKYGVMKQPGRRDARSRFHSTFKQFGLFKLWIRIKLQITYEVATACALAVGAEKLLCIIDGPILDESGRPIRFLFKIQAYWFGSELNKVAQEDITCDDTNDIATTNVKAVTQTRIFSKMDRLGQREWTLKKLRLAAEMSLVEAEETEIEAEAALCFADAAQKALTCVSRAQFLLVSLQSDQSINPTQTSSSSPSQNHNYHPHQDEECLNYFMDHEDDFSSSSSSKHHQISTTDRHHHHAYDQSSYISAAPLDVSMEFPAAFSGQNKWATEILLETARAVNDKYTARFQQLMWMLNEMSSPYGDVDQKLAAYFLQALFSRMTDSGELNRRNLISAAEKAASFSATRETVLKFQEVSPWTTFGHVACNGAIMEAVDAAAKIHIIDLSNTYCTQWPTLLEAIATRSDDTPHLRLTTVVGGRGDGAIAGAAAVQRLMKEIGSRMEKFARLMGVPFKLNVIHHAGDLSELNLAAIGIEEDEALAINCVGSLRSVRATGNNRDQLISNFRKLRPRIVTIVEEEADLNVGDGGYEFVRGFEECLRWFRVYFEALEESFPRASNERLMLERAAGRAVVDLVACPPHESVERRDAAARWCQRMHGGGFRAWSFNEEVNDDVRSLLRRYKEGWTMGQRGDAAGIFLSWREQPVVWASAWKPS</sequence>
<dbReference type="EMBL" id="PNBA02000021">
    <property type="protein sequence ID" value="KAG6386808.1"/>
    <property type="molecule type" value="Genomic_DNA"/>
</dbReference>
<feature type="region of interest" description="VHIID" evidence="5">
    <location>
        <begin position="1057"/>
        <end position="1122"/>
    </location>
</feature>
<dbReference type="InterPro" id="IPR005202">
    <property type="entry name" value="TF_GRAS"/>
</dbReference>
<evidence type="ECO:0000256" key="3">
    <source>
        <dbReference type="ARBA" id="ARBA00023163"/>
    </source>
</evidence>